<evidence type="ECO:0000256" key="2">
    <source>
        <dbReference type="ARBA" id="ARBA00010617"/>
    </source>
</evidence>
<dbReference type="GO" id="GO:0005506">
    <property type="term" value="F:iron ion binding"/>
    <property type="evidence" value="ECO:0007669"/>
    <property type="project" value="InterPro"/>
</dbReference>
<evidence type="ECO:0000256" key="1">
    <source>
        <dbReference type="ARBA" id="ARBA00001971"/>
    </source>
</evidence>
<sequence length="125" mass="14160">MAFSTSMAIYGIDVEVSERLVPILANAAAEKNVVDLQDVLQRFAFDNICKIAFGYDPKHLLPNLPEAEFAVAFEDCVRLRSERFAVPFPLIWKIKRAFGIVGEVREFAKRIVREKLNERSSLDSA</sequence>
<dbReference type="GO" id="GO:0016705">
    <property type="term" value="F:oxidoreductase activity, acting on paired donors, with incorporation or reduction of molecular oxygen"/>
    <property type="evidence" value="ECO:0007669"/>
    <property type="project" value="InterPro"/>
</dbReference>
<dbReference type="EnsemblPlants" id="Solyc10g026527.1.1">
    <property type="protein sequence ID" value="Solyc10g026527.1.1"/>
    <property type="gene ID" value="Solyc10g026527.1"/>
</dbReference>
<keyword evidence="7" id="KW-1185">Reference proteome</keyword>
<dbReference type="InParanoid" id="A0A3Q7IDD3"/>
<name>A0A3Q7IDD3_SOLLC</name>
<dbReference type="SUPFAM" id="SSF48264">
    <property type="entry name" value="Cytochrome P450"/>
    <property type="match status" value="1"/>
</dbReference>
<dbReference type="InterPro" id="IPR036396">
    <property type="entry name" value="Cyt_P450_sf"/>
</dbReference>
<dbReference type="Pfam" id="PF00067">
    <property type="entry name" value="p450"/>
    <property type="match status" value="1"/>
</dbReference>
<dbReference type="PANTHER" id="PTHR24296">
    <property type="entry name" value="CYTOCHROME P450"/>
    <property type="match status" value="1"/>
</dbReference>
<dbReference type="InterPro" id="IPR001128">
    <property type="entry name" value="Cyt_P450"/>
</dbReference>
<keyword evidence="3" id="KW-0479">Metal-binding</keyword>
<evidence type="ECO:0000313" key="6">
    <source>
        <dbReference type="EnsemblPlants" id="Solyc10g026527.1.1"/>
    </source>
</evidence>
<evidence type="ECO:0000256" key="3">
    <source>
        <dbReference type="ARBA" id="ARBA00022723"/>
    </source>
</evidence>
<dbReference type="AlphaFoldDB" id="A0A3Q7IDD3"/>
<dbReference type="Gene3D" id="1.10.630.10">
    <property type="entry name" value="Cytochrome P450"/>
    <property type="match status" value="1"/>
</dbReference>
<dbReference type="OMA" id="DMHEFAM"/>
<reference evidence="6" key="2">
    <citation type="submission" date="2019-01" db="UniProtKB">
        <authorList>
            <consortium name="EnsemblPlants"/>
        </authorList>
    </citation>
    <scope>IDENTIFICATION</scope>
    <source>
        <strain evidence="6">cv. Heinz 1706</strain>
    </source>
</reference>
<proteinExistence type="inferred from homology"/>
<keyword evidence="4" id="KW-0560">Oxidoreductase</keyword>
<reference evidence="6" key="1">
    <citation type="journal article" date="2012" name="Nature">
        <title>The tomato genome sequence provides insights into fleshy fruit evolution.</title>
        <authorList>
            <consortium name="Tomato Genome Consortium"/>
        </authorList>
    </citation>
    <scope>NUCLEOTIDE SEQUENCE [LARGE SCALE GENOMIC DNA]</scope>
    <source>
        <strain evidence="6">cv. Heinz 1706</strain>
    </source>
</reference>
<dbReference type="Proteomes" id="UP000004994">
    <property type="component" value="Chromosome 10"/>
</dbReference>
<keyword evidence="5" id="KW-0408">Iron</keyword>
<comment type="similarity">
    <text evidence="2">Belongs to the cytochrome P450 family.</text>
</comment>
<dbReference type="Gramene" id="Solyc10g026527.1.1">
    <property type="protein sequence ID" value="Solyc10g026527.1.1"/>
    <property type="gene ID" value="Solyc10g026527.1"/>
</dbReference>
<organism evidence="6">
    <name type="scientific">Solanum lycopersicum</name>
    <name type="common">Tomato</name>
    <name type="synonym">Lycopersicon esculentum</name>
    <dbReference type="NCBI Taxonomy" id="4081"/>
    <lineage>
        <taxon>Eukaryota</taxon>
        <taxon>Viridiplantae</taxon>
        <taxon>Streptophyta</taxon>
        <taxon>Embryophyta</taxon>
        <taxon>Tracheophyta</taxon>
        <taxon>Spermatophyta</taxon>
        <taxon>Magnoliopsida</taxon>
        <taxon>eudicotyledons</taxon>
        <taxon>Gunneridae</taxon>
        <taxon>Pentapetalae</taxon>
        <taxon>asterids</taxon>
        <taxon>lamiids</taxon>
        <taxon>Solanales</taxon>
        <taxon>Solanaceae</taxon>
        <taxon>Solanoideae</taxon>
        <taxon>Solaneae</taxon>
        <taxon>Solanum</taxon>
        <taxon>Solanum subgen. Lycopersicon</taxon>
    </lineage>
</organism>
<evidence type="ECO:0000256" key="5">
    <source>
        <dbReference type="ARBA" id="ARBA00023004"/>
    </source>
</evidence>
<evidence type="ECO:0000256" key="4">
    <source>
        <dbReference type="ARBA" id="ARBA00023002"/>
    </source>
</evidence>
<accession>A0A3Q7IDD3</accession>
<comment type="cofactor">
    <cofactor evidence="1">
        <name>heme</name>
        <dbReference type="ChEBI" id="CHEBI:30413"/>
    </cofactor>
</comment>
<evidence type="ECO:0000313" key="7">
    <source>
        <dbReference type="Proteomes" id="UP000004994"/>
    </source>
</evidence>
<dbReference type="GO" id="GO:0020037">
    <property type="term" value="F:heme binding"/>
    <property type="evidence" value="ECO:0007669"/>
    <property type="project" value="InterPro"/>
</dbReference>
<dbReference type="GO" id="GO:0004497">
    <property type="term" value="F:monooxygenase activity"/>
    <property type="evidence" value="ECO:0007669"/>
    <property type="project" value="InterPro"/>
</dbReference>
<protein>
    <submittedName>
        <fullName evidence="6">Uncharacterized protein</fullName>
    </submittedName>
</protein>
<dbReference type="STRING" id="4081.A0A3Q7IDD3"/>